<evidence type="ECO:0000256" key="2">
    <source>
        <dbReference type="ARBA" id="ARBA00023239"/>
    </source>
</evidence>
<evidence type="ECO:0000256" key="3">
    <source>
        <dbReference type="HAMAP-Rule" id="MF_01830"/>
    </source>
</evidence>
<name>A0ABT2WCH1_9BACI</name>
<dbReference type="InterPro" id="IPR038021">
    <property type="entry name" value="Putative_hydro-lyase"/>
</dbReference>
<gene>
    <name evidence="4" type="ORF">OEV82_02750</name>
</gene>
<dbReference type="SUPFAM" id="SSF160920">
    <property type="entry name" value="PSTPO5379-like"/>
    <property type="match status" value="1"/>
</dbReference>
<reference evidence="4 5" key="1">
    <citation type="submission" date="2022-10" db="EMBL/GenBank/DDBJ databases">
        <title>Description of Fervidibacillus gen. nov. in the family Fervidibacillaceae fam. nov. with two species, Fervidibacillus albus sp. nov., and Fervidibacillus halotolerans sp. nov., isolated from tidal flat sediments.</title>
        <authorList>
            <person name="Kwon K.K."/>
            <person name="Yang S.-H."/>
        </authorList>
    </citation>
    <scope>NUCLEOTIDE SEQUENCE [LARGE SCALE GENOMIC DNA]</scope>
    <source>
        <strain evidence="4 5">DSM 23332</strain>
    </source>
</reference>
<evidence type="ECO:0000313" key="5">
    <source>
        <dbReference type="Proteomes" id="UP001208656"/>
    </source>
</evidence>
<evidence type="ECO:0000313" key="4">
    <source>
        <dbReference type="EMBL" id="MCU9593374.1"/>
    </source>
</evidence>
<dbReference type="Proteomes" id="UP001208656">
    <property type="component" value="Unassembled WGS sequence"/>
</dbReference>
<comment type="similarity">
    <text evidence="1 3">Belongs to the D-glutamate cyclase family.</text>
</comment>
<keyword evidence="5" id="KW-1185">Reference proteome</keyword>
<dbReference type="NCBIfam" id="NF003969">
    <property type="entry name" value="PRK05463.1"/>
    <property type="match status" value="1"/>
</dbReference>
<dbReference type="HAMAP" id="MF_01830">
    <property type="entry name" value="Hydro_lyase"/>
    <property type="match status" value="1"/>
</dbReference>
<dbReference type="PIRSF" id="PIRSF029755">
    <property type="entry name" value="UCP029755"/>
    <property type="match status" value="1"/>
</dbReference>
<evidence type="ECO:0000256" key="1">
    <source>
        <dbReference type="ARBA" id="ARBA00007896"/>
    </source>
</evidence>
<sequence>MENHFVHSKEGGEPLTNPVLLSPEQARQMIREQRWTKPTAGMAKGYIQANLAVLPKEYAFDFLLFCNRNPKACPIIDVVEPGEHAPKQAAPNANVKTEIPKYRIYKHGKFVEERTDVIDLWNENMVGFLIGCSFTFEQALMDNGIPIRHLEEGCNVPMYLTNIQCEKAGIFEGPMVVSMRPMTERDAIRAVQVTSRFPSVHGSPVHIGNPETIGIKDIHQPDFGDAVPIKKGEVPVFWACGVTPQAIAMYVKPEIMITHSPGHMFITDLKNEQFSIL</sequence>
<dbReference type="InterPro" id="IPR009906">
    <property type="entry name" value="D-Glu_cyclase"/>
</dbReference>
<keyword evidence="2 3" id="KW-0456">Lyase</keyword>
<organism evidence="4 5">
    <name type="scientific">Pallidibacillus thermolactis</name>
    <dbReference type="NCBI Taxonomy" id="251051"/>
    <lineage>
        <taxon>Bacteria</taxon>
        <taxon>Bacillati</taxon>
        <taxon>Bacillota</taxon>
        <taxon>Bacilli</taxon>
        <taxon>Bacillales</taxon>
        <taxon>Bacillaceae</taxon>
        <taxon>Pallidibacillus</taxon>
    </lineage>
</organism>
<proteinExistence type="inferred from homology"/>
<dbReference type="InterPro" id="IPR016938">
    <property type="entry name" value="UPF0317"/>
</dbReference>
<dbReference type="EC" id="4.2.1.-" evidence="3"/>
<dbReference type="Pfam" id="PF07286">
    <property type="entry name" value="D-Glu_cyclase"/>
    <property type="match status" value="1"/>
</dbReference>
<dbReference type="PANTHER" id="PTHR32022">
    <property type="entry name" value="D-GLUTAMATE CYCLASE, MITOCHONDRIAL"/>
    <property type="match status" value="1"/>
</dbReference>
<dbReference type="EMBL" id="JAOUSE010000004">
    <property type="protein sequence ID" value="MCU9593374.1"/>
    <property type="molecule type" value="Genomic_DNA"/>
</dbReference>
<protein>
    <recommendedName>
        <fullName evidence="3">Putative hydro-lyase OEV82_02750</fullName>
        <ecNumber evidence="3">4.2.1.-</ecNumber>
    </recommendedName>
</protein>
<dbReference type="Gene3D" id="3.40.1640.10">
    <property type="entry name" value="PSTPO5379-like"/>
    <property type="match status" value="1"/>
</dbReference>
<accession>A0ABT2WCH1</accession>
<dbReference type="Gene3D" id="3.30.2040.10">
    <property type="entry name" value="PSTPO5379-like domain"/>
    <property type="match status" value="1"/>
</dbReference>
<dbReference type="PANTHER" id="PTHR32022:SF10">
    <property type="entry name" value="D-GLUTAMATE CYCLASE, MITOCHONDRIAL"/>
    <property type="match status" value="1"/>
</dbReference>
<comment type="caution">
    <text evidence="4">The sequence shown here is derived from an EMBL/GenBank/DDBJ whole genome shotgun (WGS) entry which is preliminary data.</text>
</comment>